<dbReference type="EMBL" id="JAODUP010000037">
    <property type="protein sequence ID" value="KAK2166588.1"/>
    <property type="molecule type" value="Genomic_DNA"/>
</dbReference>
<evidence type="ECO:0000313" key="4">
    <source>
        <dbReference type="Proteomes" id="UP001208570"/>
    </source>
</evidence>
<organism evidence="3 4">
    <name type="scientific">Paralvinella palmiformis</name>
    <dbReference type="NCBI Taxonomy" id="53620"/>
    <lineage>
        <taxon>Eukaryota</taxon>
        <taxon>Metazoa</taxon>
        <taxon>Spiralia</taxon>
        <taxon>Lophotrochozoa</taxon>
        <taxon>Annelida</taxon>
        <taxon>Polychaeta</taxon>
        <taxon>Sedentaria</taxon>
        <taxon>Canalipalpata</taxon>
        <taxon>Terebellida</taxon>
        <taxon>Terebelliformia</taxon>
        <taxon>Alvinellidae</taxon>
        <taxon>Paralvinella</taxon>
    </lineage>
</organism>
<gene>
    <name evidence="3" type="ORF">LSH36_37g00033</name>
</gene>
<comment type="caution">
    <text evidence="3">The sequence shown here is derived from an EMBL/GenBank/DDBJ whole genome shotgun (WGS) entry which is preliminary data.</text>
</comment>
<proteinExistence type="predicted"/>
<feature type="transmembrane region" description="Helical" evidence="2">
    <location>
        <begin position="163"/>
        <end position="188"/>
    </location>
</feature>
<keyword evidence="4" id="KW-1185">Reference proteome</keyword>
<sequence>MRKQSKNKHRQLWRIFFEDSQPPETSSSGAREADNSHGVLYQGLLEAESDSEEEMEQGMTATSGGDDSRPIVQRETVLFEQRASSNSVQNFNKPYNAREWESVDISQNSTNQQPRTLLQSGGARYIIRSESDLELAIPANERPRICCRCLPRKESQSATFEHYACIILAFVAMSAVYVALVIAILYSFK</sequence>
<feature type="region of interest" description="Disordered" evidence="1">
    <location>
        <begin position="1"/>
        <end position="70"/>
    </location>
</feature>
<dbReference type="AlphaFoldDB" id="A0AAD9K9Y5"/>
<evidence type="ECO:0000256" key="1">
    <source>
        <dbReference type="SAM" id="MobiDB-lite"/>
    </source>
</evidence>
<keyword evidence="2" id="KW-0472">Membrane</keyword>
<feature type="compositionally biased region" description="Acidic residues" evidence="1">
    <location>
        <begin position="47"/>
        <end position="56"/>
    </location>
</feature>
<feature type="compositionally biased region" description="Basic residues" evidence="1">
    <location>
        <begin position="1"/>
        <end position="12"/>
    </location>
</feature>
<name>A0AAD9K9Y5_9ANNE</name>
<accession>A0AAD9K9Y5</accession>
<protein>
    <submittedName>
        <fullName evidence="3">Uncharacterized protein</fullName>
    </submittedName>
</protein>
<keyword evidence="2" id="KW-1133">Transmembrane helix</keyword>
<evidence type="ECO:0000256" key="2">
    <source>
        <dbReference type="SAM" id="Phobius"/>
    </source>
</evidence>
<evidence type="ECO:0000313" key="3">
    <source>
        <dbReference type="EMBL" id="KAK2166588.1"/>
    </source>
</evidence>
<dbReference type="Proteomes" id="UP001208570">
    <property type="component" value="Unassembled WGS sequence"/>
</dbReference>
<reference evidence="3" key="1">
    <citation type="journal article" date="2023" name="Mol. Biol. Evol.">
        <title>Third-Generation Sequencing Reveals the Adaptive Role of the Epigenome in Three Deep-Sea Polychaetes.</title>
        <authorList>
            <person name="Perez M."/>
            <person name="Aroh O."/>
            <person name="Sun Y."/>
            <person name="Lan Y."/>
            <person name="Juniper S.K."/>
            <person name="Young C.R."/>
            <person name="Angers B."/>
            <person name="Qian P.Y."/>
        </authorList>
    </citation>
    <scope>NUCLEOTIDE SEQUENCE</scope>
    <source>
        <strain evidence="3">P08H-3</strain>
    </source>
</reference>
<keyword evidence="2" id="KW-0812">Transmembrane</keyword>